<name>A0A6H9WLH2_9MICO</name>
<feature type="domain" description="ABC transporter" evidence="9">
    <location>
        <begin position="99"/>
        <end position="340"/>
    </location>
</feature>
<dbReference type="GO" id="GO:0016887">
    <property type="term" value="F:ATP hydrolysis activity"/>
    <property type="evidence" value="ECO:0007669"/>
    <property type="project" value="InterPro"/>
</dbReference>
<evidence type="ECO:0000256" key="7">
    <source>
        <dbReference type="PROSITE-ProRule" id="PRU00703"/>
    </source>
</evidence>
<dbReference type="InterPro" id="IPR005892">
    <property type="entry name" value="Gly-betaine_transp_ATP-bd"/>
</dbReference>
<dbReference type="FunFam" id="3.40.50.300:FF:000201">
    <property type="entry name" value="Glycine betaine/L-proline ABC transporter ATP-binding protein"/>
    <property type="match status" value="1"/>
</dbReference>
<evidence type="ECO:0000313" key="12">
    <source>
        <dbReference type="Proteomes" id="UP000431744"/>
    </source>
</evidence>
<dbReference type="AlphaFoldDB" id="A0A6H9WLH2"/>
<dbReference type="PROSITE" id="PS50893">
    <property type="entry name" value="ABC_TRANSPORTER_2"/>
    <property type="match status" value="1"/>
</dbReference>
<feature type="region of interest" description="Disordered" evidence="8">
    <location>
        <begin position="1"/>
        <end position="81"/>
    </location>
</feature>
<dbReference type="InterPro" id="IPR027417">
    <property type="entry name" value="P-loop_NTPase"/>
</dbReference>
<accession>A0A6H9WLH2</accession>
<keyword evidence="12" id="KW-1185">Reference proteome</keyword>
<evidence type="ECO:0000259" key="10">
    <source>
        <dbReference type="PROSITE" id="PS51371"/>
    </source>
</evidence>
<evidence type="ECO:0000256" key="1">
    <source>
        <dbReference type="ARBA" id="ARBA00005417"/>
    </source>
</evidence>
<evidence type="ECO:0000256" key="5">
    <source>
        <dbReference type="ARBA" id="ARBA00022970"/>
    </source>
</evidence>
<dbReference type="GO" id="GO:0006970">
    <property type="term" value="P:response to osmotic stress"/>
    <property type="evidence" value="ECO:0007669"/>
    <property type="project" value="UniProtKB-ARBA"/>
</dbReference>
<dbReference type="Pfam" id="PF00005">
    <property type="entry name" value="ABC_tran"/>
    <property type="match status" value="1"/>
</dbReference>
<dbReference type="GO" id="GO:0005524">
    <property type="term" value="F:ATP binding"/>
    <property type="evidence" value="ECO:0007669"/>
    <property type="project" value="UniProtKB-KW"/>
</dbReference>
<feature type="compositionally biased region" description="Polar residues" evidence="8">
    <location>
        <begin position="470"/>
        <end position="484"/>
    </location>
</feature>
<dbReference type="SMART" id="SM00116">
    <property type="entry name" value="CBS"/>
    <property type="match status" value="2"/>
</dbReference>
<feature type="region of interest" description="Disordered" evidence="8">
    <location>
        <begin position="470"/>
        <end position="520"/>
    </location>
</feature>
<dbReference type="InterPro" id="IPR046342">
    <property type="entry name" value="CBS_dom_sf"/>
</dbReference>
<dbReference type="InterPro" id="IPR017871">
    <property type="entry name" value="ABC_transporter-like_CS"/>
</dbReference>
<feature type="domain" description="CBS" evidence="10">
    <location>
        <begin position="414"/>
        <end position="471"/>
    </location>
</feature>
<dbReference type="InterPro" id="IPR000644">
    <property type="entry name" value="CBS_dom"/>
</dbReference>
<dbReference type="SUPFAM" id="SSF52540">
    <property type="entry name" value="P-loop containing nucleoside triphosphate hydrolases"/>
    <property type="match status" value="1"/>
</dbReference>
<feature type="compositionally biased region" description="Basic and acidic residues" evidence="8">
    <location>
        <begin position="506"/>
        <end position="520"/>
    </location>
</feature>
<keyword evidence="2" id="KW-0813">Transport</keyword>
<dbReference type="SMART" id="SM00382">
    <property type="entry name" value="AAA"/>
    <property type="match status" value="1"/>
</dbReference>
<proteinExistence type="inferred from homology"/>
<dbReference type="InterPro" id="IPR003593">
    <property type="entry name" value="AAA+_ATPase"/>
</dbReference>
<dbReference type="PROSITE" id="PS51371">
    <property type="entry name" value="CBS"/>
    <property type="match status" value="2"/>
</dbReference>
<dbReference type="PANTHER" id="PTHR43869">
    <property type="entry name" value="GLYCINE BETAINE/PROLINE BETAINE TRANSPORT SYSTEM ATP-BINDING PROTEIN PROV"/>
    <property type="match status" value="1"/>
</dbReference>
<evidence type="ECO:0000256" key="6">
    <source>
        <dbReference type="ARBA" id="ARBA00023122"/>
    </source>
</evidence>
<feature type="compositionally biased region" description="Polar residues" evidence="8">
    <location>
        <begin position="56"/>
        <end position="66"/>
    </location>
</feature>
<comment type="similarity">
    <text evidence="1">Belongs to the ABC transporter superfamily.</text>
</comment>
<dbReference type="NCBIfam" id="TIGR01186">
    <property type="entry name" value="proV"/>
    <property type="match status" value="1"/>
</dbReference>
<keyword evidence="3" id="KW-0547">Nucleotide-binding</keyword>
<keyword evidence="4 11" id="KW-0067">ATP-binding</keyword>
<dbReference type="CDD" id="cd03294">
    <property type="entry name" value="ABC_Pro_Gly_Betaine"/>
    <property type="match status" value="1"/>
</dbReference>
<dbReference type="InterPro" id="IPR003439">
    <property type="entry name" value="ABC_transporter-like_ATP-bd"/>
</dbReference>
<evidence type="ECO:0000256" key="8">
    <source>
        <dbReference type="SAM" id="MobiDB-lite"/>
    </source>
</evidence>
<reference evidence="11 12" key="1">
    <citation type="submission" date="2019-09" db="EMBL/GenBank/DDBJ databases">
        <title>Phylogeny of genus Pseudoclavibacter and closely related genus.</title>
        <authorList>
            <person name="Li Y."/>
        </authorList>
    </citation>
    <scope>NUCLEOTIDE SEQUENCE [LARGE SCALE GENOMIC DNA]</scope>
    <source>
        <strain evidence="11 12">EGI 60007</strain>
    </source>
</reference>
<dbReference type="GO" id="GO:0016020">
    <property type="term" value="C:membrane"/>
    <property type="evidence" value="ECO:0007669"/>
    <property type="project" value="InterPro"/>
</dbReference>
<dbReference type="Pfam" id="PF00571">
    <property type="entry name" value="CBS"/>
    <property type="match status" value="2"/>
</dbReference>
<dbReference type="Gene3D" id="3.40.50.300">
    <property type="entry name" value="P-loop containing nucleotide triphosphate hydrolases"/>
    <property type="match status" value="1"/>
</dbReference>
<organism evidence="11 12">
    <name type="scientific">Pseudoclavibacter endophyticus</name>
    <dbReference type="NCBI Taxonomy" id="1778590"/>
    <lineage>
        <taxon>Bacteria</taxon>
        <taxon>Bacillati</taxon>
        <taxon>Actinomycetota</taxon>
        <taxon>Actinomycetes</taxon>
        <taxon>Micrococcales</taxon>
        <taxon>Microbacteriaceae</taxon>
        <taxon>Pseudoclavibacter</taxon>
    </lineage>
</organism>
<gene>
    <name evidence="11" type="ORF">F8O04_11835</name>
</gene>
<feature type="domain" description="CBS" evidence="10">
    <location>
        <begin position="355"/>
        <end position="410"/>
    </location>
</feature>
<evidence type="ECO:0000256" key="4">
    <source>
        <dbReference type="ARBA" id="ARBA00022840"/>
    </source>
</evidence>
<feature type="compositionally biased region" description="Basic and acidic residues" evidence="8">
    <location>
        <begin position="13"/>
        <end position="22"/>
    </location>
</feature>
<keyword evidence="6 7" id="KW-0129">CBS domain</keyword>
<dbReference type="Proteomes" id="UP000431744">
    <property type="component" value="Unassembled WGS sequence"/>
</dbReference>
<dbReference type="EMBL" id="WBJY01000002">
    <property type="protein sequence ID" value="KAB1648372.1"/>
    <property type="molecule type" value="Genomic_DNA"/>
</dbReference>
<dbReference type="PROSITE" id="PS00211">
    <property type="entry name" value="ABC_TRANSPORTER_1"/>
    <property type="match status" value="1"/>
</dbReference>
<evidence type="ECO:0000256" key="3">
    <source>
        <dbReference type="ARBA" id="ARBA00022741"/>
    </source>
</evidence>
<keyword evidence="5" id="KW-0029">Amino-acid transport</keyword>
<dbReference type="SUPFAM" id="SSF54631">
    <property type="entry name" value="CBS-domain pair"/>
    <property type="match status" value="1"/>
</dbReference>
<evidence type="ECO:0000259" key="9">
    <source>
        <dbReference type="PROSITE" id="PS50893"/>
    </source>
</evidence>
<protein>
    <submittedName>
        <fullName evidence="11">Betaine/proline/choline family ABC transporter ATP-binding protein</fullName>
    </submittedName>
</protein>
<dbReference type="PANTHER" id="PTHR43869:SF1">
    <property type="entry name" value="GLYCINE BETAINE_PROLINE BETAINE TRANSPORT SYSTEM ATP-BINDING PROTEIN PROV"/>
    <property type="match status" value="1"/>
</dbReference>
<sequence>MTRRRRRDTASPPEHRISEPARHGNPTPPARDIIAAPNHGGRHTSPPDPGGRVTQPAVTQPESASGQPHPDPARPEGTAPAVTVKGLYKVFGRRGREGVQRLEAGASRDELPGGTTAAVIDASFDVARGEIFVVMGLSGSGKSTLIRMLNGLLDATAGSVVIGDVDLAKASPATIRRVRQKQVSMVFQHFALFPHRTVVENVAFGLEVQGVPHQKRLQRARQIIQRVGLTGWEDNLPSELSGGMKQRVGIARALASDTEILLMDEAFSALDPLIRREMQEELVELQAELGKTIIFITHDLNEAMFLGDRIAVMRDGRVVQIGTPEQILTDPANDYVAQFVQDVDRARVLTAASVMEPPIGVVPESAGPRAALRVMRNNQAGSAFVVHQGRLRGVVTDRAAIRAVKDGETELAPIVRNNAPTASPDTSLSDLIELTLDTALPIAVVDDQQRLLGVVPRVTILASLANVPATTTPIPVQDPVTTATPDEVRDALESGPADEPTSASGSDDRFSTPDSTEADK</sequence>
<dbReference type="GO" id="GO:0031460">
    <property type="term" value="P:glycine betaine transport"/>
    <property type="evidence" value="ECO:0007669"/>
    <property type="project" value="InterPro"/>
</dbReference>
<dbReference type="GO" id="GO:0006865">
    <property type="term" value="P:amino acid transport"/>
    <property type="evidence" value="ECO:0007669"/>
    <property type="project" value="UniProtKB-KW"/>
</dbReference>
<evidence type="ECO:0000256" key="2">
    <source>
        <dbReference type="ARBA" id="ARBA00022448"/>
    </source>
</evidence>
<evidence type="ECO:0000313" key="11">
    <source>
        <dbReference type="EMBL" id="KAB1648372.1"/>
    </source>
</evidence>
<comment type="caution">
    <text evidence="11">The sequence shown here is derived from an EMBL/GenBank/DDBJ whole genome shotgun (WGS) entry which is preliminary data.</text>
</comment>
<dbReference type="OrthoDB" id="9802264at2"/>
<dbReference type="InterPro" id="IPR051921">
    <property type="entry name" value="ABC_osmolyte_uptake_ATP-bind"/>
</dbReference>
<dbReference type="Gene3D" id="3.10.580.10">
    <property type="entry name" value="CBS-domain"/>
    <property type="match status" value="1"/>
</dbReference>